<dbReference type="PANTHER" id="PTHR23111:SF41">
    <property type="entry name" value="ZINC FINGER RAN-BINDING DOMAIN-CONTAINING PROTEIN 2-LIKE"/>
    <property type="match status" value="1"/>
</dbReference>
<dbReference type="InterPro" id="IPR036443">
    <property type="entry name" value="Znf_RanBP2_sf"/>
</dbReference>
<dbReference type="Gene3D" id="4.10.1060.10">
    <property type="entry name" value="Zinc finger, RanBP2-type"/>
    <property type="match status" value="2"/>
</dbReference>
<evidence type="ECO:0000256" key="1">
    <source>
        <dbReference type="ARBA" id="ARBA00022723"/>
    </source>
</evidence>
<dbReference type="PROSITE" id="PS50199">
    <property type="entry name" value="ZF_RANBP2_2"/>
    <property type="match status" value="1"/>
</dbReference>
<keyword evidence="2 4" id="KW-0863">Zinc-finger</keyword>
<keyword evidence="7" id="KW-1185">Reference proteome</keyword>
<name>A0A5N6PPI0_9ASTR</name>
<keyword evidence="1" id="KW-0479">Metal-binding</keyword>
<dbReference type="SUPFAM" id="SSF90209">
    <property type="entry name" value="Ran binding protein zinc finger-like"/>
    <property type="match status" value="2"/>
</dbReference>
<dbReference type="PANTHER" id="PTHR23111">
    <property type="entry name" value="ZINC FINGER PROTEIN"/>
    <property type="match status" value="1"/>
</dbReference>
<evidence type="ECO:0000313" key="6">
    <source>
        <dbReference type="EMBL" id="KAD6795057.1"/>
    </source>
</evidence>
<evidence type="ECO:0000313" key="7">
    <source>
        <dbReference type="Proteomes" id="UP000326396"/>
    </source>
</evidence>
<dbReference type="AlphaFoldDB" id="A0A5N6PPI0"/>
<organism evidence="6 7">
    <name type="scientific">Mikania micrantha</name>
    <name type="common">bitter vine</name>
    <dbReference type="NCBI Taxonomy" id="192012"/>
    <lineage>
        <taxon>Eukaryota</taxon>
        <taxon>Viridiplantae</taxon>
        <taxon>Streptophyta</taxon>
        <taxon>Embryophyta</taxon>
        <taxon>Tracheophyta</taxon>
        <taxon>Spermatophyta</taxon>
        <taxon>Magnoliopsida</taxon>
        <taxon>eudicotyledons</taxon>
        <taxon>Gunneridae</taxon>
        <taxon>Pentapetalae</taxon>
        <taxon>asterids</taxon>
        <taxon>campanulids</taxon>
        <taxon>Asterales</taxon>
        <taxon>Asteraceae</taxon>
        <taxon>Asteroideae</taxon>
        <taxon>Heliantheae alliance</taxon>
        <taxon>Eupatorieae</taxon>
        <taxon>Mikania</taxon>
    </lineage>
</organism>
<comment type="caution">
    <text evidence="6">The sequence shown here is derived from an EMBL/GenBank/DDBJ whole genome shotgun (WGS) entry which is preliminary data.</text>
</comment>
<dbReference type="InterPro" id="IPR001876">
    <property type="entry name" value="Znf_RanBP2"/>
</dbReference>
<dbReference type="GO" id="GO:0005737">
    <property type="term" value="C:cytoplasm"/>
    <property type="evidence" value="ECO:0007669"/>
    <property type="project" value="TreeGrafter"/>
</dbReference>
<dbReference type="PROSITE" id="PS01358">
    <property type="entry name" value="ZF_RANBP2_1"/>
    <property type="match status" value="1"/>
</dbReference>
<dbReference type="Proteomes" id="UP000326396">
    <property type="component" value="Linkage Group LG11"/>
</dbReference>
<reference evidence="6 7" key="1">
    <citation type="submission" date="2019-05" db="EMBL/GenBank/DDBJ databases">
        <title>Mikania micrantha, genome provides insights into the molecular mechanism of rapid growth.</title>
        <authorList>
            <person name="Liu B."/>
        </authorList>
    </citation>
    <scope>NUCLEOTIDE SEQUENCE [LARGE SCALE GENOMIC DNA]</scope>
    <source>
        <strain evidence="6">NLD-2019</strain>
        <tissue evidence="6">Leaf</tissue>
    </source>
</reference>
<feature type="domain" description="RanBP2-type" evidence="5">
    <location>
        <begin position="16"/>
        <end position="45"/>
    </location>
</feature>
<dbReference type="SMART" id="SM00547">
    <property type="entry name" value="ZnF_RBZ"/>
    <property type="match status" value="2"/>
</dbReference>
<dbReference type="EMBL" id="SZYD01000003">
    <property type="protein sequence ID" value="KAD6795057.1"/>
    <property type="molecule type" value="Genomic_DNA"/>
</dbReference>
<dbReference type="OrthoDB" id="448399at2759"/>
<proteinExistence type="predicted"/>
<evidence type="ECO:0000256" key="4">
    <source>
        <dbReference type="PROSITE-ProRule" id="PRU00322"/>
    </source>
</evidence>
<sequence>MQSHTLLLNSKLEKMSSGDWLCGACEHPNFKKRDICQKCQCPKFATPAEISTHANKTRVLAGDWYCCCNAHNFAYRTECYRCGLHLMMMMPSTSSSYPSNYDASILPGGKLGDWICNRWNAIDAIYQGHKTVRVYEAM</sequence>
<evidence type="ECO:0000256" key="2">
    <source>
        <dbReference type="ARBA" id="ARBA00022771"/>
    </source>
</evidence>
<accession>A0A5N6PPI0</accession>
<dbReference type="GO" id="GO:0003729">
    <property type="term" value="F:mRNA binding"/>
    <property type="evidence" value="ECO:0007669"/>
    <property type="project" value="TreeGrafter"/>
</dbReference>
<evidence type="ECO:0000259" key="5">
    <source>
        <dbReference type="PROSITE" id="PS50199"/>
    </source>
</evidence>
<keyword evidence="3" id="KW-0862">Zinc</keyword>
<gene>
    <name evidence="6" type="ORF">E3N88_05953</name>
</gene>
<evidence type="ECO:0000256" key="3">
    <source>
        <dbReference type="ARBA" id="ARBA00022833"/>
    </source>
</evidence>
<dbReference type="GO" id="GO:0008270">
    <property type="term" value="F:zinc ion binding"/>
    <property type="evidence" value="ECO:0007669"/>
    <property type="project" value="UniProtKB-KW"/>
</dbReference>
<protein>
    <recommendedName>
        <fullName evidence="5">RanBP2-type domain-containing protein</fullName>
    </recommendedName>
</protein>